<dbReference type="Pfam" id="PF07167">
    <property type="entry name" value="PhaC_N"/>
    <property type="match status" value="1"/>
</dbReference>
<feature type="region of interest" description="Disordered" evidence="3">
    <location>
        <begin position="568"/>
        <end position="588"/>
    </location>
</feature>
<proteinExistence type="predicted"/>
<evidence type="ECO:0000259" key="4">
    <source>
        <dbReference type="Pfam" id="PF07167"/>
    </source>
</evidence>
<evidence type="ECO:0000313" key="6">
    <source>
        <dbReference type="EMBL" id="MBK1698145.1"/>
    </source>
</evidence>
<reference evidence="6" key="1">
    <citation type="submission" date="2017-08" db="EMBL/GenBank/DDBJ databases">
        <authorList>
            <person name="Imhoff J.F."/>
            <person name="Rahn T."/>
            <person name="Kuenzel S."/>
            <person name="Neulinger S.C."/>
        </authorList>
    </citation>
    <scope>NUCLEOTIDE SEQUENCE</scope>
    <source>
        <strain evidence="6">DSM 9154</strain>
    </source>
</reference>
<dbReference type="EMBL" id="NRRE01000026">
    <property type="protein sequence ID" value="MBK1698145.1"/>
    <property type="molecule type" value="Genomic_DNA"/>
</dbReference>
<dbReference type="InterPro" id="IPR051321">
    <property type="entry name" value="PHA/PHB_synthase"/>
</dbReference>
<keyword evidence="1" id="KW-0808">Transferase</keyword>
<feature type="domain" description="Poly-beta-hydroxybutyrate polymerase N-terminal" evidence="5">
    <location>
        <begin position="19"/>
        <end position="59"/>
    </location>
</feature>
<reference evidence="6" key="2">
    <citation type="journal article" date="2020" name="Microorganisms">
        <title>Osmotic Adaptation and Compatible Solute Biosynthesis of Phototrophic Bacteria as Revealed from Genome Analyses.</title>
        <authorList>
            <person name="Imhoff J.F."/>
            <person name="Rahn T."/>
            <person name="Kunzel S."/>
            <person name="Keller A."/>
            <person name="Neulinger S.C."/>
        </authorList>
    </citation>
    <scope>NUCLEOTIDE SEQUENCE</scope>
    <source>
        <strain evidence="6">DSM 9154</strain>
    </source>
</reference>
<keyword evidence="7" id="KW-1185">Reference proteome</keyword>
<dbReference type="Proteomes" id="UP000778970">
    <property type="component" value="Unassembled WGS sequence"/>
</dbReference>
<dbReference type="AlphaFoldDB" id="A0A934QKG8"/>
<dbReference type="InterPro" id="IPR010941">
    <property type="entry name" value="PhaC_N"/>
</dbReference>
<keyword evidence="2" id="KW-0012">Acyltransferase</keyword>
<dbReference type="Gene3D" id="3.40.50.1820">
    <property type="entry name" value="alpha/beta hydrolase"/>
    <property type="match status" value="1"/>
</dbReference>
<organism evidence="6 7">
    <name type="scientific">Rhodovibrio salinarum</name>
    <dbReference type="NCBI Taxonomy" id="1087"/>
    <lineage>
        <taxon>Bacteria</taxon>
        <taxon>Pseudomonadati</taxon>
        <taxon>Pseudomonadota</taxon>
        <taxon>Alphaproteobacteria</taxon>
        <taxon>Rhodospirillales</taxon>
        <taxon>Rhodovibrionaceae</taxon>
        <taxon>Rhodovibrio</taxon>
    </lineage>
</organism>
<evidence type="ECO:0000256" key="2">
    <source>
        <dbReference type="ARBA" id="ARBA00023315"/>
    </source>
</evidence>
<dbReference type="GO" id="GO:0042619">
    <property type="term" value="P:poly-hydroxybutyrate biosynthetic process"/>
    <property type="evidence" value="ECO:0007669"/>
    <property type="project" value="InterPro"/>
</dbReference>
<gene>
    <name evidence="6" type="ORF">CKO21_12935</name>
</gene>
<dbReference type="PANTHER" id="PTHR36837:SF5">
    <property type="entry name" value="POLY-3-HYDROXYBUTYRATE SYNTHASE"/>
    <property type="match status" value="1"/>
</dbReference>
<dbReference type="PANTHER" id="PTHR36837">
    <property type="entry name" value="POLY(3-HYDROXYALKANOATE) POLYMERASE SUBUNIT PHAC"/>
    <property type="match status" value="1"/>
</dbReference>
<comment type="caution">
    <text evidence="6">The sequence shown here is derived from an EMBL/GenBank/DDBJ whole genome shotgun (WGS) entry which is preliminary data.</text>
</comment>
<evidence type="ECO:0000259" key="5">
    <source>
        <dbReference type="Pfam" id="PF12551"/>
    </source>
</evidence>
<evidence type="ECO:0000256" key="1">
    <source>
        <dbReference type="ARBA" id="ARBA00022679"/>
    </source>
</evidence>
<accession>A0A934QKG8</accession>
<dbReference type="Pfam" id="PF12551">
    <property type="entry name" value="PHBC_N"/>
    <property type="match status" value="1"/>
</dbReference>
<dbReference type="SUPFAM" id="SSF53474">
    <property type="entry name" value="alpha/beta-Hydrolases"/>
    <property type="match status" value="1"/>
</dbReference>
<evidence type="ECO:0000313" key="7">
    <source>
        <dbReference type="Proteomes" id="UP000778970"/>
    </source>
</evidence>
<dbReference type="InterPro" id="IPR029058">
    <property type="entry name" value="AB_hydrolase_fold"/>
</dbReference>
<feature type="domain" description="Poly-beta-hydroxybutyrate polymerase N-terminal" evidence="4">
    <location>
        <begin position="97"/>
        <end position="265"/>
    </location>
</feature>
<sequence length="588" mass="66813">MSSDDSPWARTMVPLPPGTDVLDRVLRANLATWTGNISPPSLGLALADWLFHLTLSPGKHLELQVKALRKTTRLMTYAWQRVGDPDTPPCIQPLPGDRRFKEPEWQNAPYDLLYQGFLLTQQWWWNATNSVDGVAPAHERRVQFMARQMLDTVAPSNFPWTNPVVAEKTRDQGGANLIRGWENLIADIQRQQAGAAPEGTERYRPGQDVAVTPGTVVFRNRLIELIQYHPTRKRVHPEPVLIVPAWIMKYYILDLSPENSLIRYLVDQGHTVFCISWHNPTAADRELSLEDYRRLGIAAARQAVQAIVPNHDIHAVGYCIGGTLLSIEAARMARDREREFASLTLFAAQVDFTEPGELELFIDESEVSLLEDTMWAKGYLETREMAAAFQMLRSSDLIWSRMVRQYLLGERDRVNDLMAWNADATRMPYRMHAQYLRQLFLANELAHGRYCVNERPVALPDIRAPIFAVATETDHIAPWRSVYQLHLLSDTQITFVLTRGGHNAGIVSEPGHPGRYYRIHTTGSTDAYRDPEVWFGQAEVVDGSWWPAWHHWLAEHSGARRMPPPEIGNAAAGYPPHEPAPGSYVFER</sequence>
<protein>
    <submittedName>
        <fullName evidence="6">Poly-beta-hydroxybutyrate polymerase</fullName>
    </submittedName>
</protein>
<dbReference type="GO" id="GO:0016746">
    <property type="term" value="F:acyltransferase activity"/>
    <property type="evidence" value="ECO:0007669"/>
    <property type="project" value="UniProtKB-KW"/>
</dbReference>
<evidence type="ECO:0000256" key="3">
    <source>
        <dbReference type="SAM" id="MobiDB-lite"/>
    </source>
</evidence>
<name>A0A934QKG8_9PROT</name>
<dbReference type="InterPro" id="IPR022211">
    <property type="entry name" value="PHBC_N"/>
</dbReference>